<gene>
    <name evidence="2" type="ORF">Vbra_17390</name>
</gene>
<evidence type="ECO:0000256" key="1">
    <source>
        <dbReference type="SAM" id="SignalP"/>
    </source>
</evidence>
<organism evidence="2 3">
    <name type="scientific">Vitrella brassicaformis (strain CCMP3155)</name>
    <dbReference type="NCBI Taxonomy" id="1169540"/>
    <lineage>
        <taxon>Eukaryota</taxon>
        <taxon>Sar</taxon>
        <taxon>Alveolata</taxon>
        <taxon>Colpodellida</taxon>
        <taxon>Vitrellaceae</taxon>
        <taxon>Vitrella</taxon>
    </lineage>
</organism>
<accession>A0A0G4GBN6</accession>
<sequence>MSRLILLALGLIVCAVSSAPSGLSGGSESEEHRQLQIVMTAVGGRSQCSKAGEMIDEGDYDTAATAIAADIMWGPGLSL</sequence>
<protein>
    <submittedName>
        <fullName evidence="2">Uncharacterized protein</fullName>
    </submittedName>
</protein>
<evidence type="ECO:0000313" key="3">
    <source>
        <dbReference type="Proteomes" id="UP000041254"/>
    </source>
</evidence>
<feature type="chain" id="PRO_5005189783" evidence="1">
    <location>
        <begin position="19"/>
        <end position="79"/>
    </location>
</feature>
<proteinExistence type="predicted"/>
<evidence type="ECO:0000313" key="2">
    <source>
        <dbReference type="EMBL" id="CEM26544.1"/>
    </source>
</evidence>
<keyword evidence="1" id="KW-0732">Signal</keyword>
<feature type="signal peptide" evidence="1">
    <location>
        <begin position="1"/>
        <end position="18"/>
    </location>
</feature>
<dbReference type="EMBL" id="CDMY01000619">
    <property type="protein sequence ID" value="CEM26544.1"/>
    <property type="molecule type" value="Genomic_DNA"/>
</dbReference>
<dbReference type="AlphaFoldDB" id="A0A0G4GBN6"/>
<dbReference type="Proteomes" id="UP000041254">
    <property type="component" value="Unassembled WGS sequence"/>
</dbReference>
<dbReference type="InParanoid" id="A0A0G4GBN6"/>
<keyword evidence="3" id="KW-1185">Reference proteome</keyword>
<dbReference type="VEuPathDB" id="CryptoDB:Vbra_17390"/>
<name>A0A0G4GBN6_VITBC</name>
<reference evidence="2 3" key="1">
    <citation type="submission" date="2014-11" db="EMBL/GenBank/DDBJ databases">
        <authorList>
            <person name="Zhu J."/>
            <person name="Qi W."/>
            <person name="Song R."/>
        </authorList>
    </citation>
    <scope>NUCLEOTIDE SEQUENCE [LARGE SCALE GENOMIC DNA]</scope>
</reference>